<proteinExistence type="inferred from homology"/>
<feature type="domain" description="Pus10 THUMP" evidence="7">
    <location>
        <begin position="71"/>
        <end position="140"/>
    </location>
</feature>
<comment type="function">
    <text evidence="5">Responsible for synthesis of pseudouridine from uracil-54 and uracil-55 in the psi GC loop of transfer RNAs.</text>
</comment>
<sequence length="377" mass="43311">MDLKELFDLNLCLRCTGRIFAAVDTGLTNEERGARLYFAYKSIYGERDVPESCYLCNGVFKKFDEFFNILMSKLNNYEFNSILVGSTFDENIIEMEKDIQSRFGSKGESIKKEFNREFGKYLSKRLGKPFSKDADLTIEVDALYENVNIIVKPVYIYGVYIKKSRDISQTRWIHKTGESIESIIGNELRSMTGCENYYLHGSGREDVDVMMLGNGREFVIEAAMPKRRYIDLYELQLRVNASGILFIYNLSYSSKATVRRIKSELHEKLYIAEVTGDLNKDIKKACSKFNNLIIEQRTPLRVINHRSDLVRRKKINYINIISIMNGRALLKICAEAGTYIKELVNGDNGRTVPSLSSVYGSQLQVSSLDVVKIYRDD</sequence>
<comment type="similarity">
    <text evidence="1 5">Belongs to the pseudouridine synthase Pus10 family.</text>
</comment>
<dbReference type="Gene3D" id="3.30.70.3190">
    <property type="match status" value="1"/>
</dbReference>
<dbReference type="Pfam" id="PF21238">
    <property type="entry name" value="Pus10_C"/>
    <property type="match status" value="1"/>
</dbReference>
<gene>
    <name evidence="5" type="primary">pus10</name>
    <name evidence="8" type="ORF">SAMN02745355_0617</name>
</gene>
<reference evidence="8 9" key="1">
    <citation type="submission" date="2017-04" db="EMBL/GenBank/DDBJ databases">
        <authorList>
            <person name="Varghese N."/>
            <person name="Submissions S."/>
        </authorList>
    </citation>
    <scope>NUCLEOTIDE SEQUENCE [LARGE SCALE GENOMIC DNA]</scope>
    <source>
        <strain evidence="8 9">DSM 9789</strain>
    </source>
</reference>
<name>A0A8G2FWH5_PICTO</name>
<dbReference type="OrthoDB" id="10348at2157"/>
<feature type="active site" description="Nucleophile" evidence="5">
    <location>
        <position position="206"/>
    </location>
</feature>
<dbReference type="InterPro" id="IPR039894">
    <property type="entry name" value="Pus10-like"/>
</dbReference>
<dbReference type="AlphaFoldDB" id="A0A8G2FWH5"/>
<dbReference type="InterPro" id="IPR055174">
    <property type="entry name" value="Pus10_THUMP_arc"/>
</dbReference>
<keyword evidence="3 5" id="KW-0694">RNA-binding</keyword>
<accession>A0A8G2FWH5</accession>
<dbReference type="GeneID" id="2843974"/>
<evidence type="ECO:0000313" key="8">
    <source>
        <dbReference type="EMBL" id="SMD30723.1"/>
    </source>
</evidence>
<dbReference type="GO" id="GO:0031119">
    <property type="term" value="P:tRNA pseudouridine synthesis"/>
    <property type="evidence" value="ECO:0007669"/>
    <property type="project" value="UniProtKB-UniRule"/>
</dbReference>
<dbReference type="RefSeq" id="WP_011177191.1">
    <property type="nucleotide sequence ID" value="NC_005877.1"/>
</dbReference>
<dbReference type="EC" id="5.4.99.25" evidence="5"/>
<dbReference type="InterPro" id="IPR020103">
    <property type="entry name" value="PsdUridine_synth_cat_dom_sf"/>
</dbReference>
<feature type="binding site" evidence="5">
    <location>
        <position position="339"/>
    </location>
    <ligand>
        <name>substrate</name>
    </ligand>
</feature>
<dbReference type="EMBL" id="FWYE01000001">
    <property type="protein sequence ID" value="SMD30723.1"/>
    <property type="molecule type" value="Genomic_DNA"/>
</dbReference>
<dbReference type="Proteomes" id="UP000192315">
    <property type="component" value="Unassembled WGS sequence"/>
</dbReference>
<keyword evidence="4 5" id="KW-0413">Isomerase</keyword>
<dbReference type="GO" id="GO:0160148">
    <property type="term" value="F:tRNA pseudouridine(55) synthase activity"/>
    <property type="evidence" value="ECO:0007669"/>
    <property type="project" value="UniProtKB-EC"/>
</dbReference>
<dbReference type="Pfam" id="PF22023">
    <property type="entry name" value="Pus10_THUMP_arc"/>
    <property type="match status" value="1"/>
</dbReference>
<dbReference type="SUPFAM" id="SSF55120">
    <property type="entry name" value="Pseudouridine synthase"/>
    <property type="match status" value="1"/>
</dbReference>
<evidence type="ECO:0000256" key="1">
    <source>
        <dbReference type="ARBA" id="ARBA00009652"/>
    </source>
</evidence>
<dbReference type="PANTHER" id="PTHR21568">
    <property type="entry name" value="TRNA PSEUDOURIDINE SYNTHASE PUS10"/>
    <property type="match status" value="1"/>
</dbReference>
<comment type="caution">
    <text evidence="8">The sequence shown here is derived from an EMBL/GenBank/DDBJ whole genome shotgun (WGS) entry which is preliminary data.</text>
</comment>
<evidence type="ECO:0000256" key="4">
    <source>
        <dbReference type="ARBA" id="ARBA00023235"/>
    </source>
</evidence>
<dbReference type="InterPro" id="IPR005912">
    <property type="entry name" value="Pus10"/>
</dbReference>
<evidence type="ECO:0000256" key="2">
    <source>
        <dbReference type="ARBA" id="ARBA00022694"/>
    </source>
</evidence>
<evidence type="ECO:0000256" key="3">
    <source>
        <dbReference type="ARBA" id="ARBA00022884"/>
    </source>
</evidence>
<dbReference type="PANTHER" id="PTHR21568:SF0">
    <property type="entry name" value="TRNA PSEUDOURIDINE SYNTHASE PUS10"/>
    <property type="match status" value="1"/>
</dbReference>
<comment type="catalytic activity">
    <reaction evidence="5">
        <text>uridine(54) in tRNA = pseudouridine(54) in tRNA</text>
        <dbReference type="Rhea" id="RHEA:57876"/>
        <dbReference type="Rhea" id="RHEA-COMP:10193"/>
        <dbReference type="Rhea" id="RHEA-COMP:14141"/>
        <dbReference type="ChEBI" id="CHEBI:65314"/>
        <dbReference type="ChEBI" id="CHEBI:65315"/>
    </reaction>
</comment>
<protein>
    <recommendedName>
        <fullName evidence="5">tRNA pseudouridine synthase Pus10</fullName>
        <ecNumber evidence="5">5.4.99.25</ecNumber>
    </recommendedName>
    <alternativeName>
        <fullName evidence="5">tRNA pseudouridine 54/55 synthase</fullName>
        <shortName evidence="5">Psi54/55 synthase</shortName>
    </alternativeName>
</protein>
<organism evidence="8 9">
    <name type="scientific">Picrophilus torridus (strain ATCC 700027 / DSM 9790 / JCM 10055 / NBRC 100828 / KAW 2/3)</name>
    <dbReference type="NCBI Taxonomy" id="1122961"/>
    <lineage>
        <taxon>Archaea</taxon>
        <taxon>Methanobacteriati</taxon>
        <taxon>Thermoplasmatota</taxon>
        <taxon>Thermoplasmata</taxon>
        <taxon>Thermoplasmatales</taxon>
        <taxon>Picrophilaceae</taxon>
        <taxon>Picrophilus</taxon>
    </lineage>
</organism>
<feature type="binding site" evidence="5">
    <location>
        <position position="270"/>
    </location>
    <ligand>
        <name>substrate</name>
    </ligand>
</feature>
<keyword evidence="2 5" id="KW-0819">tRNA processing</keyword>
<evidence type="ECO:0000259" key="6">
    <source>
        <dbReference type="Pfam" id="PF21238"/>
    </source>
</evidence>
<dbReference type="SMR" id="A0A8G2FWH5"/>
<feature type="domain" description="Pus10-like C-terminal" evidence="6">
    <location>
        <begin position="155"/>
        <end position="373"/>
    </location>
</feature>
<dbReference type="InterPro" id="IPR048741">
    <property type="entry name" value="Pus10-like_C"/>
</dbReference>
<dbReference type="GO" id="GO:0000049">
    <property type="term" value="F:tRNA binding"/>
    <property type="evidence" value="ECO:0007669"/>
    <property type="project" value="InterPro"/>
</dbReference>
<comment type="catalytic activity">
    <reaction evidence="5">
        <text>uridine(55) in tRNA = pseudouridine(55) in tRNA</text>
        <dbReference type="Rhea" id="RHEA:42532"/>
        <dbReference type="Rhea" id="RHEA-COMP:10101"/>
        <dbReference type="Rhea" id="RHEA-COMP:10102"/>
        <dbReference type="ChEBI" id="CHEBI:65314"/>
        <dbReference type="ChEBI" id="CHEBI:65315"/>
        <dbReference type="EC" id="5.4.99.25"/>
    </reaction>
</comment>
<evidence type="ECO:0000259" key="7">
    <source>
        <dbReference type="Pfam" id="PF22023"/>
    </source>
</evidence>
<evidence type="ECO:0000256" key="5">
    <source>
        <dbReference type="HAMAP-Rule" id="MF_01893"/>
    </source>
</evidence>
<dbReference type="Gene3D" id="3.30.70.2510">
    <property type="match status" value="1"/>
</dbReference>
<keyword evidence="9" id="KW-1185">Reference proteome</keyword>
<dbReference type="HAMAP" id="MF_01893">
    <property type="entry name" value="Pus10_arch"/>
    <property type="match status" value="1"/>
</dbReference>
<evidence type="ECO:0000313" key="9">
    <source>
        <dbReference type="Proteomes" id="UP000192315"/>
    </source>
</evidence>
<dbReference type="NCBIfam" id="TIGR01213">
    <property type="entry name" value="pseudo_Pus10arc"/>
    <property type="match status" value="1"/>
</dbReference>